<comment type="caution">
    <text evidence="8">The sequence shown here is derived from an EMBL/GenBank/DDBJ whole genome shotgun (WGS) entry which is preliminary data.</text>
</comment>
<dbReference type="SUPFAM" id="SSF53774">
    <property type="entry name" value="Glutaminase/Asparaginase"/>
    <property type="match status" value="1"/>
</dbReference>
<dbReference type="GO" id="GO:0006528">
    <property type="term" value="P:asparagine metabolic process"/>
    <property type="evidence" value="ECO:0007669"/>
    <property type="project" value="InterPro"/>
</dbReference>
<evidence type="ECO:0000256" key="2">
    <source>
        <dbReference type="ARBA" id="ARBA00022801"/>
    </source>
</evidence>
<dbReference type="Pfam" id="PF17763">
    <property type="entry name" value="Asparaginase_C"/>
    <property type="match status" value="1"/>
</dbReference>
<dbReference type="InterPro" id="IPR037152">
    <property type="entry name" value="L-asparaginase_N_sf"/>
</dbReference>
<feature type="binding site" evidence="4">
    <location>
        <position position="70"/>
    </location>
    <ligand>
        <name>substrate</name>
    </ligand>
</feature>
<dbReference type="PANTHER" id="PTHR11707">
    <property type="entry name" value="L-ASPARAGINASE"/>
    <property type="match status" value="1"/>
</dbReference>
<name>A0A3N4UL18_9BURK</name>
<dbReference type="Gene3D" id="3.40.50.40">
    <property type="match status" value="1"/>
</dbReference>
<dbReference type="PROSITE" id="PS00917">
    <property type="entry name" value="ASN_GLN_ASE_2"/>
    <property type="match status" value="1"/>
</dbReference>
<dbReference type="Gene3D" id="3.40.50.1170">
    <property type="entry name" value="L-asparaginase, N-terminal domain"/>
    <property type="match status" value="1"/>
</dbReference>
<dbReference type="InterPro" id="IPR027473">
    <property type="entry name" value="L-asparaginase_C"/>
</dbReference>
<dbReference type="PIRSF" id="PIRSF001220">
    <property type="entry name" value="L-ASNase_gatD"/>
    <property type="match status" value="1"/>
</dbReference>
<proteinExistence type="inferred from homology"/>
<dbReference type="CDD" id="cd08964">
    <property type="entry name" value="L-asparaginase_II"/>
    <property type="match status" value="1"/>
</dbReference>
<dbReference type="InterPro" id="IPR027474">
    <property type="entry name" value="L-asparaginase_N"/>
</dbReference>
<dbReference type="GO" id="GO:0004067">
    <property type="term" value="F:asparaginase activity"/>
    <property type="evidence" value="ECO:0007669"/>
    <property type="project" value="UniProtKB-UniRule"/>
</dbReference>
<dbReference type="PRINTS" id="PR00139">
    <property type="entry name" value="ASNGLNASE"/>
</dbReference>
<feature type="domain" description="L-asparaginase N-terminal" evidence="6">
    <location>
        <begin position="11"/>
        <end position="203"/>
    </location>
</feature>
<feature type="active site" evidence="5">
    <location>
        <position position="103"/>
    </location>
</feature>
<dbReference type="PANTHER" id="PTHR11707:SF28">
    <property type="entry name" value="60 KDA LYSOPHOSPHOLIPASE"/>
    <property type="match status" value="1"/>
</dbReference>
<dbReference type="InterPro" id="IPR036152">
    <property type="entry name" value="Asp/glu_Ase-like_sf"/>
</dbReference>
<gene>
    <name evidence="8" type="ORF">EDC62_1154</name>
</gene>
<dbReference type="AlphaFoldDB" id="A0A3N4UL18"/>
<evidence type="ECO:0000259" key="7">
    <source>
        <dbReference type="Pfam" id="PF17763"/>
    </source>
</evidence>
<sequence>MQAFNETVGQRVVFLATGGTIAGQAADAADAVGYRAAQIGIEALLERVPGLAQRLGSWTSAAEQLAQVDSKDMSLSVWQALVRRCQELIDDQAVGAVVVTHGTDTMEESAYLLEQLLDVDAARVVLTGAMRPATAVQADGPQNLLDAVSLATDARARGVWVTFAGQVYAPAWVRKAHPYRLDAFDAGDAGPSAWIEEGQVRWLCAPVSNGDGLAAGYSRAAGRAAFLAAQRWPWVEIIHSHALADARAVSVLVDAGVEGLVVAGTGNGTVHVEIERALTRAVEHGVRVLRSTRCGVGRVIGTPADAFASAGSLSPVKARIRLALDLLSREGQLSSAASAR</sequence>
<protein>
    <submittedName>
        <fullName evidence="8">L-asparaginase</fullName>
    </submittedName>
</protein>
<dbReference type="Proteomes" id="UP000272193">
    <property type="component" value="Unassembled WGS sequence"/>
</dbReference>
<dbReference type="SMART" id="SM00870">
    <property type="entry name" value="Asparaginase"/>
    <property type="match status" value="1"/>
</dbReference>
<dbReference type="SFLD" id="SFLDS00057">
    <property type="entry name" value="Glutaminase/Asparaginase"/>
    <property type="match status" value="1"/>
</dbReference>
<evidence type="ECO:0000256" key="5">
    <source>
        <dbReference type="PROSITE-ProRule" id="PRU10100"/>
    </source>
</evidence>
<keyword evidence="9" id="KW-1185">Reference proteome</keyword>
<feature type="domain" description="Asparaginase/glutaminase C-terminal" evidence="7">
    <location>
        <begin position="235"/>
        <end position="325"/>
    </location>
</feature>
<feature type="binding site" evidence="4">
    <location>
        <begin position="103"/>
        <end position="104"/>
    </location>
    <ligand>
        <name>substrate</name>
    </ligand>
</feature>
<evidence type="ECO:0000259" key="6">
    <source>
        <dbReference type="Pfam" id="PF00710"/>
    </source>
</evidence>
<dbReference type="PROSITE" id="PS51732">
    <property type="entry name" value="ASN_GLN_ASE_3"/>
    <property type="match status" value="1"/>
</dbReference>
<evidence type="ECO:0000313" key="8">
    <source>
        <dbReference type="EMBL" id="RPE70668.1"/>
    </source>
</evidence>
<keyword evidence="2" id="KW-0378">Hydrolase</keyword>
<evidence type="ECO:0000256" key="1">
    <source>
        <dbReference type="ARBA" id="ARBA00010518"/>
    </source>
</evidence>
<evidence type="ECO:0000256" key="3">
    <source>
        <dbReference type="PIRSR" id="PIRSR001220-1"/>
    </source>
</evidence>
<organism evidence="8 9">
    <name type="scientific">Tibeticola sediminis</name>
    <dbReference type="NCBI Taxonomy" id="1917811"/>
    <lineage>
        <taxon>Bacteria</taxon>
        <taxon>Pseudomonadati</taxon>
        <taxon>Pseudomonadota</taxon>
        <taxon>Betaproteobacteria</taxon>
        <taxon>Burkholderiales</taxon>
        <taxon>Comamonadaceae</taxon>
        <taxon>Tibeticola</taxon>
    </lineage>
</organism>
<reference evidence="8 9" key="1">
    <citation type="submission" date="2018-11" db="EMBL/GenBank/DDBJ databases">
        <title>Genomic Encyclopedia of Type Strains, Phase IV (KMG-IV): sequencing the most valuable type-strain genomes for metagenomic binning, comparative biology and taxonomic classification.</title>
        <authorList>
            <person name="Goeker M."/>
        </authorList>
    </citation>
    <scope>NUCLEOTIDE SEQUENCE [LARGE SCALE GENOMIC DNA]</scope>
    <source>
        <strain evidence="8 9">DSM 101684</strain>
    </source>
</reference>
<accession>A0A3N4UL18</accession>
<dbReference type="InterPro" id="IPR040919">
    <property type="entry name" value="Asparaginase_C"/>
</dbReference>
<dbReference type="InterPro" id="IPR027475">
    <property type="entry name" value="Asparaginase/glutaminase_AS2"/>
</dbReference>
<evidence type="ECO:0000313" key="9">
    <source>
        <dbReference type="Proteomes" id="UP000272193"/>
    </source>
</evidence>
<dbReference type="OrthoDB" id="9788068at2"/>
<dbReference type="InterPro" id="IPR006034">
    <property type="entry name" value="Asparaginase/glutaminase-like"/>
</dbReference>
<feature type="active site" description="O-isoaspartyl threonine intermediate" evidence="3">
    <location>
        <position position="20"/>
    </location>
</feature>
<dbReference type="Pfam" id="PF00710">
    <property type="entry name" value="Asparaginase"/>
    <property type="match status" value="1"/>
</dbReference>
<evidence type="ECO:0000256" key="4">
    <source>
        <dbReference type="PIRSR" id="PIRSR001220-2"/>
    </source>
</evidence>
<dbReference type="PIRSF" id="PIRSF500176">
    <property type="entry name" value="L_ASNase"/>
    <property type="match status" value="1"/>
</dbReference>
<dbReference type="FunFam" id="3.40.50.1170:FF:000001">
    <property type="entry name" value="L-asparaginase 2"/>
    <property type="match status" value="1"/>
</dbReference>
<dbReference type="InterPro" id="IPR004550">
    <property type="entry name" value="AsnASE_II"/>
</dbReference>
<dbReference type="RefSeq" id="WP_124221483.1">
    <property type="nucleotide sequence ID" value="NZ_RKQL01000002.1"/>
</dbReference>
<comment type="similarity">
    <text evidence="1">Belongs to the asparaginase 1 family.</text>
</comment>
<dbReference type="EMBL" id="RKQL01000002">
    <property type="protein sequence ID" value="RPE70668.1"/>
    <property type="molecule type" value="Genomic_DNA"/>
</dbReference>